<comment type="function">
    <text evidence="7">Specifically dimethylates two adjacent adenosines (A1518 and A1519) in the loop of a conserved hairpin near the 3'-end of 16S rRNA in the 30S particle. May play a critical role in biogenesis of 30S subunits.</text>
</comment>
<keyword evidence="6 7" id="KW-0694">RNA-binding</keyword>
<dbReference type="RefSeq" id="WP_323737673.1">
    <property type="nucleotide sequence ID" value="NZ_CP112932.1"/>
</dbReference>
<keyword evidence="1 7" id="KW-0963">Cytoplasm</keyword>
<dbReference type="NCBIfam" id="TIGR00755">
    <property type="entry name" value="ksgA"/>
    <property type="match status" value="1"/>
</dbReference>
<dbReference type="PROSITE" id="PS01131">
    <property type="entry name" value="RRNA_A_DIMETH"/>
    <property type="match status" value="1"/>
</dbReference>
<gene>
    <name evidence="7" type="primary">rsmA</name>
    <name evidence="7" type="synonym">ksgA</name>
    <name evidence="10" type="ORF">Trichorick_00732</name>
</gene>
<evidence type="ECO:0000256" key="7">
    <source>
        <dbReference type="HAMAP-Rule" id="MF_00607"/>
    </source>
</evidence>
<dbReference type="PROSITE" id="PS51689">
    <property type="entry name" value="SAM_RNA_A_N6_MT"/>
    <property type="match status" value="1"/>
</dbReference>
<feature type="binding site" evidence="7 8">
    <location>
        <position position="25"/>
    </location>
    <ligand>
        <name>S-adenosyl-L-methionine</name>
        <dbReference type="ChEBI" id="CHEBI:59789"/>
    </ligand>
</feature>
<feature type="binding site" evidence="7 8">
    <location>
        <position position="50"/>
    </location>
    <ligand>
        <name>S-adenosyl-L-methionine</name>
        <dbReference type="ChEBI" id="CHEBI:59789"/>
    </ligand>
</feature>
<protein>
    <recommendedName>
        <fullName evidence="7">Ribosomal RNA small subunit methyltransferase A</fullName>
        <ecNumber evidence="7">2.1.1.182</ecNumber>
    </recommendedName>
    <alternativeName>
        <fullName evidence="7">16S rRNA (adenine(1518)-N(6)/adenine(1519)-N(6))-dimethyltransferase</fullName>
    </alternativeName>
    <alternativeName>
        <fullName evidence="7">16S rRNA dimethyladenosine transferase</fullName>
    </alternativeName>
    <alternativeName>
        <fullName evidence="7">16S rRNA dimethylase</fullName>
    </alternativeName>
    <alternativeName>
        <fullName evidence="7">S-adenosylmethionine-6-N', N'-adenosyl(rRNA) dimethyltransferase</fullName>
    </alternativeName>
</protein>
<feature type="binding site" evidence="7 8">
    <location>
        <position position="72"/>
    </location>
    <ligand>
        <name>S-adenosyl-L-methionine</name>
        <dbReference type="ChEBI" id="CHEBI:59789"/>
    </ligand>
</feature>
<dbReference type="PANTHER" id="PTHR11727">
    <property type="entry name" value="DIMETHYLADENOSINE TRANSFERASE"/>
    <property type="match status" value="1"/>
</dbReference>
<dbReference type="InterPro" id="IPR011530">
    <property type="entry name" value="rRNA_adenine_dimethylase"/>
</dbReference>
<dbReference type="SUPFAM" id="SSF53335">
    <property type="entry name" value="S-adenosyl-L-methionine-dependent methyltransferases"/>
    <property type="match status" value="1"/>
</dbReference>
<keyword evidence="11" id="KW-1185">Reference proteome</keyword>
<accession>A0ABZ0US35</accession>
<evidence type="ECO:0000256" key="5">
    <source>
        <dbReference type="ARBA" id="ARBA00022691"/>
    </source>
</evidence>
<feature type="binding site" evidence="7 8">
    <location>
        <position position="23"/>
    </location>
    <ligand>
        <name>S-adenosyl-L-methionine</name>
        <dbReference type="ChEBI" id="CHEBI:59789"/>
    </ligand>
</feature>
<dbReference type="HAMAP" id="MF_00607">
    <property type="entry name" value="16SrRNA_methyltr_A"/>
    <property type="match status" value="1"/>
</dbReference>
<evidence type="ECO:0000256" key="6">
    <source>
        <dbReference type="ARBA" id="ARBA00022884"/>
    </source>
</evidence>
<dbReference type="Pfam" id="PF00398">
    <property type="entry name" value="RrnaAD"/>
    <property type="match status" value="1"/>
</dbReference>
<keyword evidence="5 7" id="KW-0949">S-adenosyl-L-methionine</keyword>
<dbReference type="Proteomes" id="UP001326613">
    <property type="component" value="Chromosome"/>
</dbReference>
<dbReference type="Gene3D" id="3.40.50.150">
    <property type="entry name" value="Vaccinia Virus protein VP39"/>
    <property type="match status" value="1"/>
</dbReference>
<dbReference type="GO" id="GO:0032259">
    <property type="term" value="P:methylation"/>
    <property type="evidence" value="ECO:0007669"/>
    <property type="project" value="UniProtKB-KW"/>
</dbReference>
<dbReference type="EMBL" id="CP112932">
    <property type="protein sequence ID" value="WPY00843.1"/>
    <property type="molecule type" value="Genomic_DNA"/>
</dbReference>
<dbReference type="InterPro" id="IPR020596">
    <property type="entry name" value="rRNA_Ade_Mease_Trfase_CS"/>
</dbReference>
<dbReference type="PANTHER" id="PTHR11727:SF7">
    <property type="entry name" value="DIMETHYLADENOSINE TRANSFERASE-RELATED"/>
    <property type="match status" value="1"/>
</dbReference>
<evidence type="ECO:0000256" key="1">
    <source>
        <dbReference type="ARBA" id="ARBA00022490"/>
    </source>
</evidence>
<evidence type="ECO:0000313" key="11">
    <source>
        <dbReference type="Proteomes" id="UP001326613"/>
    </source>
</evidence>
<dbReference type="Gene3D" id="1.10.8.100">
    <property type="entry name" value="Ribosomal RNA adenine dimethylase-like, domain 2"/>
    <property type="match status" value="1"/>
</dbReference>
<comment type="catalytic activity">
    <reaction evidence="7">
        <text>adenosine(1518)/adenosine(1519) in 16S rRNA + 4 S-adenosyl-L-methionine = N(6)-dimethyladenosine(1518)/N(6)-dimethyladenosine(1519) in 16S rRNA + 4 S-adenosyl-L-homocysteine + 4 H(+)</text>
        <dbReference type="Rhea" id="RHEA:19609"/>
        <dbReference type="Rhea" id="RHEA-COMP:10232"/>
        <dbReference type="Rhea" id="RHEA-COMP:10233"/>
        <dbReference type="ChEBI" id="CHEBI:15378"/>
        <dbReference type="ChEBI" id="CHEBI:57856"/>
        <dbReference type="ChEBI" id="CHEBI:59789"/>
        <dbReference type="ChEBI" id="CHEBI:74411"/>
        <dbReference type="ChEBI" id="CHEBI:74493"/>
        <dbReference type="EC" id="2.1.1.182"/>
    </reaction>
</comment>
<keyword evidence="2 7" id="KW-0698">rRNA processing</keyword>
<feature type="domain" description="Ribosomal RNA adenine methylase transferase N-terminal" evidence="9">
    <location>
        <begin position="30"/>
        <end position="203"/>
    </location>
</feature>
<dbReference type="SMART" id="SM00650">
    <property type="entry name" value="rADc"/>
    <property type="match status" value="1"/>
</dbReference>
<evidence type="ECO:0000256" key="8">
    <source>
        <dbReference type="PROSITE-ProRule" id="PRU01026"/>
    </source>
</evidence>
<proteinExistence type="inferred from homology"/>
<feature type="binding site" evidence="7 8">
    <location>
        <position position="118"/>
    </location>
    <ligand>
        <name>S-adenosyl-L-methionine</name>
        <dbReference type="ChEBI" id="CHEBI:59789"/>
    </ligand>
</feature>
<evidence type="ECO:0000259" key="9">
    <source>
        <dbReference type="SMART" id="SM00650"/>
    </source>
</evidence>
<evidence type="ECO:0000256" key="3">
    <source>
        <dbReference type="ARBA" id="ARBA00022603"/>
    </source>
</evidence>
<dbReference type="InterPro" id="IPR001737">
    <property type="entry name" value="KsgA/Erm"/>
</dbReference>
<comment type="similarity">
    <text evidence="7">Belongs to the class I-like SAM-binding methyltransferase superfamily. rRNA adenine N(6)-methyltransferase family. RsmA subfamily.</text>
</comment>
<dbReference type="EC" id="2.1.1.182" evidence="7"/>
<dbReference type="InterPro" id="IPR023165">
    <property type="entry name" value="rRNA_Ade_diMease-like_C"/>
</dbReference>
<evidence type="ECO:0000256" key="2">
    <source>
        <dbReference type="ARBA" id="ARBA00022552"/>
    </source>
</evidence>
<dbReference type="CDD" id="cd02440">
    <property type="entry name" value="AdoMet_MTases"/>
    <property type="match status" value="1"/>
</dbReference>
<sequence length="275" mass="30880">MLPSIAQHANQHGIHPLKRYGQNFLFDFSLCEKIVRVSQLKIGANVIEIGPGTAGLTRAILASTPKSLTVIEADYRCVALLAEIKHLYPNLCIIQGDALNWKLSDLTTNDHKIDIISNLPYQIGTTLLIQWLKSTNYINSITVMLQREVVDRICAKPGTKTYGRLSILCQLICDVQKCFDVAPKAFYPPPKVYSSVVRLSPLAVIPEISIIERVELITRTAFGERRKMLRSSLRSLDKNIEDILYSINIDPESRAENLTPTDYLTLANLKLNFLS</sequence>
<dbReference type="GO" id="GO:0008168">
    <property type="term" value="F:methyltransferase activity"/>
    <property type="evidence" value="ECO:0007669"/>
    <property type="project" value="UniProtKB-KW"/>
</dbReference>
<keyword evidence="4 7" id="KW-0808">Transferase</keyword>
<keyword evidence="3 7" id="KW-0489">Methyltransferase</keyword>
<dbReference type="InterPro" id="IPR020598">
    <property type="entry name" value="rRNA_Ade_methylase_Trfase_N"/>
</dbReference>
<organism evidence="10 11">
    <name type="scientific">Candidatus Trichorickettsia mobilis</name>
    <dbReference type="NCBI Taxonomy" id="1346319"/>
    <lineage>
        <taxon>Bacteria</taxon>
        <taxon>Pseudomonadati</taxon>
        <taxon>Pseudomonadota</taxon>
        <taxon>Alphaproteobacteria</taxon>
        <taxon>Rickettsiales</taxon>
        <taxon>Rickettsiaceae</taxon>
        <taxon>Rickettsieae</taxon>
        <taxon>Candidatus Trichorickettsia</taxon>
    </lineage>
</organism>
<comment type="subcellular location">
    <subcellularLocation>
        <location evidence="7">Cytoplasm</location>
    </subcellularLocation>
</comment>
<reference evidence="10 11" key="1">
    <citation type="submission" date="2022-10" db="EMBL/GenBank/DDBJ databases">
        <title>Host association and intracellularity evolved multiple times independently in the Rickettsiales.</title>
        <authorList>
            <person name="Castelli M."/>
            <person name="Nardi T."/>
            <person name="Gammuto L."/>
            <person name="Bellinzona G."/>
            <person name="Sabaneyeva E."/>
            <person name="Potekhin A."/>
            <person name="Serra V."/>
            <person name="Petroni G."/>
            <person name="Sassera D."/>
        </authorList>
    </citation>
    <scope>NUCLEOTIDE SEQUENCE [LARGE SCALE GENOMIC DNA]</scope>
    <source>
        <strain evidence="10 11">Kr 154-4</strain>
    </source>
</reference>
<name>A0ABZ0US35_9RICK</name>
<dbReference type="InterPro" id="IPR029063">
    <property type="entry name" value="SAM-dependent_MTases_sf"/>
</dbReference>
<evidence type="ECO:0000256" key="4">
    <source>
        <dbReference type="ARBA" id="ARBA00022679"/>
    </source>
</evidence>
<evidence type="ECO:0000313" key="10">
    <source>
        <dbReference type="EMBL" id="WPY00843.1"/>
    </source>
</evidence>
<feature type="binding site" evidence="7 8">
    <location>
        <position position="97"/>
    </location>
    <ligand>
        <name>S-adenosyl-L-methionine</name>
        <dbReference type="ChEBI" id="CHEBI:59789"/>
    </ligand>
</feature>